<dbReference type="EMBL" id="BNCI01000001">
    <property type="protein sequence ID" value="GHF17653.1"/>
    <property type="molecule type" value="Genomic_DNA"/>
</dbReference>
<name>A0A919E626_9PROT</name>
<reference evidence="1" key="1">
    <citation type="journal article" date="2014" name="Int. J. Syst. Evol. Microbiol.">
        <title>Complete genome sequence of Corynebacterium casei LMG S-19264T (=DSM 44701T), isolated from a smear-ripened cheese.</title>
        <authorList>
            <consortium name="US DOE Joint Genome Institute (JGI-PGF)"/>
            <person name="Walter F."/>
            <person name="Albersmeier A."/>
            <person name="Kalinowski J."/>
            <person name="Ruckert C."/>
        </authorList>
    </citation>
    <scope>NUCLEOTIDE SEQUENCE</scope>
    <source>
        <strain evidence="1">KCTC 42590</strain>
    </source>
</reference>
<accession>A0A919E626</accession>
<dbReference type="AlphaFoldDB" id="A0A919E626"/>
<keyword evidence="2" id="KW-1185">Reference proteome</keyword>
<sequence>MQDRYIGDIGDYAKYGLLRAIQGSRKLGIAWYLFPDEQHNADGKHITFYQQPKKWRYMDAPLFDELKQIVVSGKRSVKEVSERGIFTNVVFHSELLKNSSTSIKDRQSWRKNWFDGVLKKVSDANIVFADPDNGLCLDERFSYGGSKSWKRLPISEALRLAEGRVAVIYHHNSRFKGGHAKEIEYWMNALGGNVVALRWRAYSSRTFFIVNPTEEIKRKCEAFSVHWGDKAEFVS</sequence>
<dbReference type="RefSeq" id="WP_191250445.1">
    <property type="nucleotide sequence ID" value="NZ_BNCI01000001.1"/>
</dbReference>
<proteinExistence type="predicted"/>
<evidence type="ECO:0000313" key="2">
    <source>
        <dbReference type="Proteomes" id="UP000630923"/>
    </source>
</evidence>
<protein>
    <submittedName>
        <fullName evidence="1">Uncharacterized protein</fullName>
    </submittedName>
</protein>
<gene>
    <name evidence="1" type="ORF">GCM10017044_10070</name>
</gene>
<dbReference type="Proteomes" id="UP000630923">
    <property type="component" value="Unassembled WGS sequence"/>
</dbReference>
<comment type="caution">
    <text evidence="1">The sequence shown here is derived from an EMBL/GenBank/DDBJ whole genome shotgun (WGS) entry which is preliminary data.</text>
</comment>
<organism evidence="1 2">
    <name type="scientific">Kordiimonas sediminis</name>
    <dbReference type="NCBI Taxonomy" id="1735581"/>
    <lineage>
        <taxon>Bacteria</taxon>
        <taxon>Pseudomonadati</taxon>
        <taxon>Pseudomonadota</taxon>
        <taxon>Alphaproteobacteria</taxon>
        <taxon>Kordiimonadales</taxon>
        <taxon>Kordiimonadaceae</taxon>
        <taxon>Kordiimonas</taxon>
    </lineage>
</organism>
<reference evidence="1" key="2">
    <citation type="submission" date="2020-09" db="EMBL/GenBank/DDBJ databases">
        <authorList>
            <person name="Sun Q."/>
            <person name="Kim S."/>
        </authorList>
    </citation>
    <scope>NUCLEOTIDE SEQUENCE</scope>
    <source>
        <strain evidence="1">KCTC 42590</strain>
    </source>
</reference>
<evidence type="ECO:0000313" key="1">
    <source>
        <dbReference type="EMBL" id="GHF17653.1"/>
    </source>
</evidence>